<reference evidence="6" key="1">
    <citation type="submission" date="2016-10" db="EMBL/GenBank/DDBJ databases">
        <title>The assassin bug Pristhesancus plagipennis produces two different types of venom.</title>
        <authorList>
            <person name="Walker A.A."/>
            <person name="Herzig V."/>
            <person name="Jin J."/>
            <person name="Fry B.G."/>
            <person name="King G.F."/>
        </authorList>
    </citation>
    <scope>NUCLEOTIDE SEQUENCE</scope>
</reference>
<feature type="chain" id="PRO_5014901060" evidence="2">
    <location>
        <begin position="19"/>
        <end position="696"/>
    </location>
</feature>
<dbReference type="SUPFAM" id="SSF48050">
    <property type="entry name" value="Hemocyanin, N-terminal domain"/>
    <property type="match status" value="1"/>
</dbReference>
<organism evidence="6">
    <name type="scientific">Pristhesancus plagipennis</name>
    <name type="common">Common assassin bug</name>
    <dbReference type="NCBI Taxonomy" id="1955184"/>
    <lineage>
        <taxon>Eukaryota</taxon>
        <taxon>Metazoa</taxon>
        <taxon>Ecdysozoa</taxon>
        <taxon>Arthropoda</taxon>
        <taxon>Hexapoda</taxon>
        <taxon>Insecta</taxon>
        <taxon>Pterygota</taxon>
        <taxon>Neoptera</taxon>
        <taxon>Paraneoptera</taxon>
        <taxon>Hemiptera</taxon>
        <taxon>Heteroptera</taxon>
        <taxon>Panheteroptera</taxon>
        <taxon>Cimicomorpha</taxon>
        <taxon>Reduviidae</taxon>
        <taxon>Harpactorinae</taxon>
        <taxon>Harpactorini</taxon>
        <taxon>Pristhesancus</taxon>
    </lineage>
</organism>
<dbReference type="Pfam" id="PF03723">
    <property type="entry name" value="Hemocyanin_C"/>
    <property type="match status" value="1"/>
</dbReference>
<evidence type="ECO:0000259" key="5">
    <source>
        <dbReference type="Pfam" id="PF03723"/>
    </source>
</evidence>
<dbReference type="Gene3D" id="1.10.1280.10">
    <property type="entry name" value="Di-copper center containing domain from catechol oxidase"/>
    <property type="match status" value="1"/>
</dbReference>
<evidence type="ECO:0000259" key="4">
    <source>
        <dbReference type="Pfam" id="PF03722"/>
    </source>
</evidence>
<dbReference type="Pfam" id="PF00372">
    <property type="entry name" value="Hemocyanin_M"/>
    <property type="match status" value="1"/>
</dbReference>
<feature type="domain" description="Hemocyanin C-terminal" evidence="5">
    <location>
        <begin position="443"/>
        <end position="684"/>
    </location>
</feature>
<dbReference type="GO" id="GO:0045735">
    <property type="term" value="F:nutrient reservoir activity"/>
    <property type="evidence" value="ECO:0007669"/>
    <property type="project" value="UniProtKB-KW"/>
</dbReference>
<proteinExistence type="evidence at transcript level"/>
<accession>A0A2K8JNX3</accession>
<dbReference type="InterPro" id="IPR000896">
    <property type="entry name" value="Hemocyanin/hexamerin_mid_dom"/>
</dbReference>
<dbReference type="SUPFAM" id="SSF48056">
    <property type="entry name" value="Di-copper centre-containing domain"/>
    <property type="match status" value="1"/>
</dbReference>
<dbReference type="Pfam" id="PF03722">
    <property type="entry name" value="Hemocyanin_N"/>
    <property type="match status" value="1"/>
</dbReference>
<dbReference type="InterPro" id="IPR014756">
    <property type="entry name" value="Ig_E-set"/>
</dbReference>
<dbReference type="InterPro" id="IPR008922">
    <property type="entry name" value="Di-copper_centre_dom_sf"/>
</dbReference>
<feature type="signal peptide" evidence="2">
    <location>
        <begin position="1"/>
        <end position="18"/>
    </location>
</feature>
<dbReference type="PANTHER" id="PTHR11511:SF5">
    <property type="entry name" value="FAT-BODY PROTEIN 1-RELATED"/>
    <property type="match status" value="1"/>
</dbReference>
<evidence type="ECO:0000256" key="1">
    <source>
        <dbReference type="ARBA" id="ARBA00022761"/>
    </source>
</evidence>
<protein>
    <submittedName>
        <fullName evidence="6">Venom hexamerin-like protein 1</fullName>
    </submittedName>
</protein>
<keyword evidence="1" id="KW-0758">Storage protein</keyword>
<dbReference type="Gene3D" id="1.20.1370.10">
    <property type="entry name" value="Hemocyanin, N-terminal domain"/>
    <property type="match status" value="1"/>
</dbReference>
<dbReference type="SUPFAM" id="SSF81296">
    <property type="entry name" value="E set domains"/>
    <property type="match status" value="1"/>
</dbReference>
<keyword evidence="2" id="KW-0732">Signal</keyword>
<dbReference type="EMBL" id="KY030962">
    <property type="protein sequence ID" value="ATU82713.1"/>
    <property type="molecule type" value="mRNA"/>
</dbReference>
<dbReference type="Gene3D" id="2.60.40.1520">
    <property type="entry name" value="Hemocyanin, C-terminal domain"/>
    <property type="match status" value="1"/>
</dbReference>
<dbReference type="PRINTS" id="PR00187">
    <property type="entry name" value="HAEMOCYANIN"/>
</dbReference>
<dbReference type="InterPro" id="IPR005204">
    <property type="entry name" value="Hemocyanin_N"/>
</dbReference>
<dbReference type="GO" id="GO:0005615">
    <property type="term" value="C:extracellular space"/>
    <property type="evidence" value="ECO:0007669"/>
    <property type="project" value="UniProtKB-ARBA"/>
</dbReference>
<name>A0A2K8JNX3_PRIPG</name>
<dbReference type="InterPro" id="IPR005203">
    <property type="entry name" value="Hemocyanin_C"/>
</dbReference>
<feature type="domain" description="Hemocyanin N-terminal" evidence="4">
    <location>
        <begin position="34"/>
        <end position="152"/>
    </location>
</feature>
<dbReference type="InterPro" id="IPR036697">
    <property type="entry name" value="Hemocyanin_N_sf"/>
</dbReference>
<evidence type="ECO:0000256" key="2">
    <source>
        <dbReference type="SAM" id="SignalP"/>
    </source>
</evidence>
<dbReference type="AlphaFoldDB" id="A0A2K8JNX3"/>
<evidence type="ECO:0000259" key="3">
    <source>
        <dbReference type="Pfam" id="PF00372"/>
    </source>
</evidence>
<evidence type="ECO:0000313" key="6">
    <source>
        <dbReference type="EMBL" id="ATU82713.1"/>
    </source>
</evidence>
<dbReference type="InterPro" id="IPR013788">
    <property type="entry name" value="Hemocyanin/hexamerin"/>
</dbReference>
<sequence>MMKLSLIVFGLVLATAYSTIISTKPERKLADADFLKRQIQVLDLYAGLGHTENFHNEFSDFNLQANEASFVKPEVVKDFLHAYHHGFLPVDGVFTLFCHHTRKDTIRLFDLFYYAKDFDTFYKAASWARKHLNPMQFAYAYTLALLHREDCQHYQLPPLYEVFPNYFVPVETMHHVYDAKMSGVKERRFVFNNTGYEYNYHYYMYGGPLNSYASSHHLDYKVSYFREDVGGNSWYSLSNARFPSWMEPQKYRGSHWYKRGESLYYRHQQLLARYLLERIANGLPYVDRLYWEEPIKTGYNPRVSYVNGEPLYIRPDNVIPKQLNRVSVLRAQVLEKRLLDAIDAGALWEVSNSTLISLKSDEGFDLLGRIIFGVYDRPNKKYFGNYFWTALEALGFVAHTSNDHEYVGGATSNPVTALRDPAFYQFLNRLIGFFQYHKRYLPRYTLEQLNFDGVKVKNFEVDKFVTYFDNYEFEVTNGVPVEKPEDYVEYKYFTRQYRLNHKPYNFKITINSEAAKEGFVRVYIGPKFDAEEHELQLEQKRLAFVEIDRFPVKLAAGENVLERNSKESSIFTSDPEGFRSLYSRAKNALKNTEQYYYSQRYSCGLPNRYQLPRGWKNGQQFTIAVVVTPLQQVHQGDEKTFYSPCGSSKLYDGKPFGFPFDRPLDDSHIYEAHNIYFQDVVVYHKDESDVNRSQQQ</sequence>
<dbReference type="PANTHER" id="PTHR11511">
    <property type="entry name" value="LARVAL STORAGE PROTEIN/PHENOLOXIDASE"/>
    <property type="match status" value="1"/>
</dbReference>
<dbReference type="InterPro" id="IPR037020">
    <property type="entry name" value="Hemocyanin_C_sf"/>
</dbReference>
<feature type="domain" description="Hemocyanin middle" evidence="3">
    <location>
        <begin position="158"/>
        <end position="434"/>
    </location>
</feature>
<dbReference type="PROSITE" id="PS00210">
    <property type="entry name" value="HEMOCYANIN_2"/>
    <property type="match status" value="1"/>
</dbReference>